<feature type="region of interest" description="Disordered" evidence="22">
    <location>
        <begin position="408"/>
        <end position="478"/>
    </location>
</feature>
<dbReference type="GO" id="GO:0005813">
    <property type="term" value="C:centrosome"/>
    <property type="evidence" value="ECO:0007669"/>
    <property type="project" value="UniProtKB-SubCell"/>
</dbReference>
<keyword evidence="9" id="KW-0344">Guanine-nucleotide releasing factor</keyword>
<keyword evidence="12" id="KW-0282">Flagellum</keyword>
<dbReference type="Pfam" id="PF25390">
    <property type="entry name" value="WD40_RLD"/>
    <property type="match status" value="1"/>
</dbReference>
<evidence type="ECO:0000256" key="11">
    <source>
        <dbReference type="ARBA" id="ARBA00022794"/>
    </source>
</evidence>
<evidence type="ECO:0000256" key="15">
    <source>
        <dbReference type="ARBA" id="ARBA00023212"/>
    </source>
</evidence>
<keyword evidence="18" id="KW-0636">Prenylation</keyword>
<evidence type="ECO:0000256" key="4">
    <source>
        <dbReference type="ARBA" id="ARBA00004611"/>
    </source>
</evidence>
<keyword evidence="5" id="KW-0488">Methylation</keyword>
<feature type="repeat" description="RCC1" evidence="21">
    <location>
        <begin position="56"/>
        <end position="107"/>
    </location>
</feature>
<keyword evidence="17" id="KW-0449">Lipoprotein</keyword>
<dbReference type="PANTHER" id="PTHR22872">
    <property type="entry name" value="BTK-BINDING PROTEIN-RELATED"/>
    <property type="match status" value="1"/>
</dbReference>
<feature type="repeat" description="RCC1" evidence="21">
    <location>
        <begin position="161"/>
        <end position="210"/>
    </location>
</feature>
<evidence type="ECO:0000256" key="9">
    <source>
        <dbReference type="ARBA" id="ARBA00022658"/>
    </source>
</evidence>
<dbReference type="PROSITE" id="PS00626">
    <property type="entry name" value="RCC1_2"/>
    <property type="match status" value="4"/>
</dbReference>
<proteinExistence type="predicted"/>
<evidence type="ECO:0000256" key="13">
    <source>
        <dbReference type="ARBA" id="ARBA00023034"/>
    </source>
</evidence>
<evidence type="ECO:0000256" key="14">
    <source>
        <dbReference type="ARBA" id="ARBA00023069"/>
    </source>
</evidence>
<feature type="domain" description="RCC1-like" evidence="23">
    <location>
        <begin position="36"/>
        <end position="289"/>
    </location>
</feature>
<dbReference type="Proteomes" id="UP001295444">
    <property type="component" value="Chromosome 01"/>
</dbReference>
<dbReference type="PANTHER" id="PTHR22872:SF9">
    <property type="entry name" value="X-LINKED RETINITIS PIGMENTOSA GTPASE REGULATOR"/>
    <property type="match status" value="1"/>
</dbReference>
<dbReference type="Gene3D" id="2.130.10.30">
    <property type="entry name" value="Regulator of chromosome condensation 1/beta-lactamase-inhibitor protein II"/>
    <property type="match status" value="1"/>
</dbReference>
<dbReference type="Pfam" id="PF00415">
    <property type="entry name" value="RCC1"/>
    <property type="match status" value="1"/>
</dbReference>
<feature type="repeat" description="RCC1" evidence="21">
    <location>
        <begin position="263"/>
        <end position="315"/>
    </location>
</feature>
<evidence type="ECO:0000256" key="6">
    <source>
        <dbReference type="ARBA" id="ARBA00022490"/>
    </source>
</evidence>
<evidence type="ECO:0000256" key="7">
    <source>
        <dbReference type="ARBA" id="ARBA00022553"/>
    </source>
</evidence>
<feature type="region of interest" description="Disordered" evidence="22">
    <location>
        <begin position="516"/>
        <end position="585"/>
    </location>
</feature>
<name>A0AAD1QZ13_PELCU</name>
<keyword evidence="10" id="KW-0677">Repeat</keyword>
<evidence type="ECO:0000256" key="1">
    <source>
        <dbReference type="ARBA" id="ARBA00004120"/>
    </source>
</evidence>
<feature type="repeat" description="RCC1" evidence="21">
    <location>
        <begin position="316"/>
        <end position="369"/>
    </location>
</feature>
<keyword evidence="13" id="KW-0333">Golgi apparatus</keyword>
<evidence type="ECO:0000256" key="3">
    <source>
        <dbReference type="ARBA" id="ARBA00004555"/>
    </source>
</evidence>
<keyword evidence="14" id="KW-0969">Cilium</keyword>
<evidence type="ECO:0000256" key="17">
    <source>
        <dbReference type="ARBA" id="ARBA00023288"/>
    </source>
</evidence>
<feature type="repeat" description="RCC1" evidence="21">
    <location>
        <begin position="108"/>
        <end position="160"/>
    </location>
</feature>
<dbReference type="EMBL" id="OW240912">
    <property type="protein sequence ID" value="CAH2220270.1"/>
    <property type="molecule type" value="Genomic_DNA"/>
</dbReference>
<reference evidence="24" key="1">
    <citation type="submission" date="2022-03" db="EMBL/GenBank/DDBJ databases">
        <authorList>
            <person name="Alioto T."/>
            <person name="Alioto T."/>
            <person name="Gomez Garrido J."/>
        </authorList>
    </citation>
    <scope>NUCLEOTIDE SEQUENCE</scope>
</reference>
<keyword evidence="25" id="KW-1185">Reference proteome</keyword>
<evidence type="ECO:0000256" key="10">
    <source>
        <dbReference type="ARBA" id="ARBA00022737"/>
    </source>
</evidence>
<dbReference type="FunFam" id="2.130.10.30:FF:000013">
    <property type="entry name" value="Retinitis pigmentosa GTPase regulator isoform 1"/>
    <property type="match status" value="1"/>
</dbReference>
<evidence type="ECO:0000313" key="25">
    <source>
        <dbReference type="Proteomes" id="UP001295444"/>
    </source>
</evidence>
<organism evidence="24 25">
    <name type="scientific">Pelobates cultripes</name>
    <name type="common">Western spadefoot toad</name>
    <dbReference type="NCBI Taxonomy" id="61616"/>
    <lineage>
        <taxon>Eukaryota</taxon>
        <taxon>Metazoa</taxon>
        <taxon>Chordata</taxon>
        <taxon>Craniata</taxon>
        <taxon>Vertebrata</taxon>
        <taxon>Euteleostomi</taxon>
        <taxon>Amphibia</taxon>
        <taxon>Batrachia</taxon>
        <taxon>Anura</taxon>
        <taxon>Pelobatoidea</taxon>
        <taxon>Pelobatidae</taxon>
        <taxon>Pelobates</taxon>
    </lineage>
</organism>
<dbReference type="InterPro" id="IPR000408">
    <property type="entry name" value="Reg_chr_condens"/>
</dbReference>
<evidence type="ECO:0000313" key="24">
    <source>
        <dbReference type="EMBL" id="CAH2220270.1"/>
    </source>
</evidence>
<dbReference type="InterPro" id="IPR009091">
    <property type="entry name" value="RCC1/BLIP-II"/>
</dbReference>
<protein>
    <recommendedName>
        <fullName evidence="20">X-linked retinitis pigmentosa GTPase regulator</fullName>
    </recommendedName>
</protein>
<feature type="compositionally biased region" description="Basic and acidic residues" evidence="22">
    <location>
        <begin position="408"/>
        <end position="417"/>
    </location>
</feature>
<evidence type="ECO:0000256" key="19">
    <source>
        <dbReference type="ARBA" id="ARBA00023305"/>
    </source>
</evidence>
<dbReference type="AlphaFoldDB" id="A0AAD1QZ13"/>
<keyword evidence="6" id="KW-0963">Cytoplasm</keyword>
<dbReference type="GO" id="GO:0007601">
    <property type="term" value="P:visual perception"/>
    <property type="evidence" value="ECO:0007669"/>
    <property type="project" value="UniProtKB-KW"/>
</dbReference>
<dbReference type="InterPro" id="IPR051625">
    <property type="entry name" value="Signaling_Regulatory_Domain"/>
</dbReference>
<feature type="compositionally biased region" description="Acidic residues" evidence="22">
    <location>
        <begin position="535"/>
        <end position="550"/>
    </location>
</feature>
<comment type="subcellular location">
    <subcellularLocation>
        <location evidence="1">Cytoplasm</location>
        <location evidence="1">Cytoskeleton</location>
        <location evidence="1">Cilium basal body</location>
    </subcellularLocation>
    <subcellularLocation>
        <location evidence="4">Cytoplasm</location>
        <location evidence="4">Cytoskeleton</location>
        <location evidence="4">Flagellum axoneme</location>
    </subcellularLocation>
    <subcellularLocation>
        <location evidence="2">Cytoplasm</location>
        <location evidence="2">Cytoskeleton</location>
        <location evidence="2">Microtubule organizing center</location>
        <location evidence="2">Centrosome</location>
    </subcellularLocation>
    <subcellularLocation>
        <location evidence="3">Golgi apparatus</location>
    </subcellularLocation>
</comment>
<accession>A0AAD1QZ13</accession>
<dbReference type="PROSITE" id="PS50012">
    <property type="entry name" value="RCC1_3"/>
    <property type="match status" value="6"/>
</dbReference>
<dbReference type="SUPFAM" id="SSF50985">
    <property type="entry name" value="RCC1/BLIP-II"/>
    <property type="match status" value="1"/>
</dbReference>
<dbReference type="PRINTS" id="PR00633">
    <property type="entry name" value="RCCNDNSATION"/>
</dbReference>
<keyword evidence="15" id="KW-0206">Cytoskeleton</keyword>
<evidence type="ECO:0000259" key="23">
    <source>
        <dbReference type="Pfam" id="PF25390"/>
    </source>
</evidence>
<dbReference type="InterPro" id="IPR058923">
    <property type="entry name" value="RCC1-like_dom"/>
</dbReference>
<evidence type="ECO:0000256" key="20">
    <source>
        <dbReference type="ARBA" id="ARBA00073293"/>
    </source>
</evidence>
<evidence type="ECO:0000256" key="12">
    <source>
        <dbReference type="ARBA" id="ARBA00022846"/>
    </source>
</evidence>
<feature type="compositionally biased region" description="Basic and acidic residues" evidence="22">
    <location>
        <begin position="613"/>
        <end position="647"/>
    </location>
</feature>
<gene>
    <name evidence="24" type="ORF">PECUL_23A045241</name>
</gene>
<sequence>MAAEEDQDIIPDSGALFTFGKSKFADNAPSTFLLKNDNPAYIACGDEHTALVTGNGKLYVFGSNEWGQLGLGSVNTINKPTCVKALKTEKVEFAACGRHHTLVSTDQGKVFSSGGNSEGQLGLGDLTQRTSFNEILFFDARYKIKQLSAGSNTSAALTVDGKLFIWGDNSEGQLGLGDESSMYIPHQVDIVKPVSWISCGYYHSAFVTKNGELYTFGEPENGKLGLPTEKLKNHKVPQRVSGISGKVQMVSCGGGHTVAVTDKDVYTFGLGQFGQLGQGTHIFEAQLPKVVHDLKTCKIRYVACGENHTAVITDRGLLYTFGDGRHGKLGLGEENFTNQFVPKLCYNFLKYQVQSVACGGCHMIVFATPRPKESKDELKKYLTVNSVNQNFEMSSSLQRTYSARFRRREKEISHEQNRPLSRTLPPLSKSKIKSTLPVTSNTIPPKLLKVRQQHSESLNTRKPYESAMDSMPSEERHTNDLVKSFSAANSSDSESQRQSYGEATDVLNMTHVMSMNPDDQRISFSPVQKRKQLNENEESDEESDEDEEEVKEIRKTPQTTVNKAPATEGVSRMTQVPAKSLNRTNLPEYNTLKTSFLERAKSSLFNRKSFQKPLRDPKESSDASKANDTDNHKETTTDKELVKNKDQQDEDANNDITEGIAQPNQEVTATGQNAQVRRRSPTCVLL</sequence>
<evidence type="ECO:0000256" key="8">
    <source>
        <dbReference type="ARBA" id="ARBA00022606"/>
    </source>
</evidence>
<keyword evidence="11" id="KW-0970">Cilium biogenesis/degradation</keyword>
<evidence type="ECO:0000256" key="22">
    <source>
        <dbReference type="SAM" id="MobiDB-lite"/>
    </source>
</evidence>
<keyword evidence="16" id="KW-0966">Cell projection</keyword>
<evidence type="ECO:0000256" key="5">
    <source>
        <dbReference type="ARBA" id="ARBA00022481"/>
    </source>
</evidence>
<feature type="repeat" description="RCC1" evidence="21">
    <location>
        <begin position="211"/>
        <end position="263"/>
    </location>
</feature>
<keyword evidence="8" id="KW-0716">Sensory transduction</keyword>
<keyword evidence="19" id="KW-0844">Vision</keyword>
<dbReference type="GO" id="GO:0005794">
    <property type="term" value="C:Golgi apparatus"/>
    <property type="evidence" value="ECO:0007669"/>
    <property type="project" value="UniProtKB-SubCell"/>
</dbReference>
<evidence type="ECO:0000256" key="16">
    <source>
        <dbReference type="ARBA" id="ARBA00023273"/>
    </source>
</evidence>
<evidence type="ECO:0000256" key="21">
    <source>
        <dbReference type="PROSITE-ProRule" id="PRU00235"/>
    </source>
</evidence>
<feature type="compositionally biased region" description="Polar residues" evidence="22">
    <location>
        <begin position="662"/>
        <end position="675"/>
    </location>
</feature>
<evidence type="ECO:0000256" key="2">
    <source>
        <dbReference type="ARBA" id="ARBA00004300"/>
    </source>
</evidence>
<dbReference type="GO" id="GO:0005085">
    <property type="term" value="F:guanyl-nucleotide exchange factor activity"/>
    <property type="evidence" value="ECO:0007669"/>
    <property type="project" value="UniProtKB-KW"/>
</dbReference>
<evidence type="ECO:0000256" key="18">
    <source>
        <dbReference type="ARBA" id="ARBA00023289"/>
    </source>
</evidence>
<dbReference type="GO" id="GO:0030030">
    <property type="term" value="P:cell projection organization"/>
    <property type="evidence" value="ECO:0007669"/>
    <property type="project" value="UniProtKB-KW"/>
</dbReference>
<dbReference type="GO" id="GO:0005929">
    <property type="term" value="C:cilium"/>
    <property type="evidence" value="ECO:0007669"/>
    <property type="project" value="UniProtKB-ARBA"/>
</dbReference>
<feature type="region of interest" description="Disordered" evidence="22">
    <location>
        <begin position="607"/>
        <end position="686"/>
    </location>
</feature>
<keyword evidence="7" id="KW-0597">Phosphoprotein</keyword>